<evidence type="ECO:0000256" key="2">
    <source>
        <dbReference type="ARBA" id="ARBA00023125"/>
    </source>
</evidence>
<keyword evidence="2" id="KW-0238">DNA-binding</keyword>
<dbReference type="AlphaFoldDB" id="A0A159Z7Q7"/>
<dbReference type="InterPro" id="IPR036390">
    <property type="entry name" value="WH_DNA-bd_sf"/>
</dbReference>
<evidence type="ECO:0000259" key="5">
    <source>
        <dbReference type="PROSITE" id="PS51078"/>
    </source>
</evidence>
<dbReference type="InterPro" id="IPR011991">
    <property type="entry name" value="ArsR-like_HTH"/>
</dbReference>
<dbReference type="GO" id="GO:0003700">
    <property type="term" value="F:DNA-binding transcription factor activity"/>
    <property type="evidence" value="ECO:0007669"/>
    <property type="project" value="TreeGrafter"/>
</dbReference>
<sequence length="338" mass="35792">MVPFGASESLWLGGTGAGDIVMRSELHYRFCMSIRTDAAARWFSVCGNHAITGPQGDQRETKPVTISDEIEDPAAEAVSSRRGSTIQSVSAAAQFLRILANAEHELPLGEIARRVGTGRSTAHRYLQTLVKEGLARQDAASGHYDLGPLALSIGIGALKRVDPVELAAGGMKGLALRCAMSGGVAVWTERGPTLVRWYRSAYFSITPLGLGDILPVDNTACGLVFQAYLPPAAIETARAYQAPHFHSSPPGSEVLAEVRAQGWAELTSHLLSNVTGQAAPVFDAQGEIACVVTTVTDLGRLQSPEDRLALKHEARRINEATGGMIVRPDGQATEAAAG</sequence>
<dbReference type="Gene3D" id="3.30.450.40">
    <property type="match status" value="1"/>
</dbReference>
<dbReference type="SUPFAM" id="SSF46785">
    <property type="entry name" value="Winged helix' DNA-binding domain"/>
    <property type="match status" value="1"/>
</dbReference>
<evidence type="ECO:0000256" key="3">
    <source>
        <dbReference type="ARBA" id="ARBA00023163"/>
    </source>
</evidence>
<evidence type="ECO:0000256" key="1">
    <source>
        <dbReference type="ARBA" id="ARBA00023015"/>
    </source>
</evidence>
<dbReference type="InterPro" id="IPR005471">
    <property type="entry name" value="Tscrpt_reg_IclR_N"/>
</dbReference>
<keyword evidence="3" id="KW-0804">Transcription</keyword>
<dbReference type="Proteomes" id="UP000076128">
    <property type="component" value="Chromosome"/>
</dbReference>
<dbReference type="EMBL" id="CP012661">
    <property type="protein sequence ID" value="AMY71487.1"/>
    <property type="molecule type" value="Genomic_DNA"/>
</dbReference>
<gene>
    <name evidence="6" type="ORF">AKL17_4274</name>
</gene>
<dbReference type="InterPro" id="IPR014757">
    <property type="entry name" value="Tscrpt_reg_IclR_C"/>
</dbReference>
<feature type="domain" description="IclR-ED" evidence="5">
    <location>
        <begin position="149"/>
        <end position="323"/>
    </location>
</feature>
<keyword evidence="1" id="KW-0805">Transcription regulation</keyword>
<organism evidence="6 7">
    <name type="scientific">Frigidibacter mobilis</name>
    <dbReference type="NCBI Taxonomy" id="1335048"/>
    <lineage>
        <taxon>Bacteria</taxon>
        <taxon>Pseudomonadati</taxon>
        <taxon>Pseudomonadota</taxon>
        <taxon>Alphaproteobacteria</taxon>
        <taxon>Rhodobacterales</taxon>
        <taxon>Paracoccaceae</taxon>
        <taxon>Frigidibacter</taxon>
    </lineage>
</organism>
<dbReference type="Pfam" id="PF09339">
    <property type="entry name" value="HTH_IclR"/>
    <property type="match status" value="1"/>
</dbReference>
<dbReference type="InterPro" id="IPR029016">
    <property type="entry name" value="GAF-like_dom_sf"/>
</dbReference>
<dbReference type="InterPro" id="IPR036388">
    <property type="entry name" value="WH-like_DNA-bd_sf"/>
</dbReference>
<dbReference type="FunFam" id="1.10.10.10:FF:000056">
    <property type="entry name" value="IclR family transcriptional regulator"/>
    <property type="match status" value="1"/>
</dbReference>
<dbReference type="PATRIC" id="fig|1335048.3.peg.4441"/>
<dbReference type="PROSITE" id="PS51077">
    <property type="entry name" value="HTH_ICLR"/>
    <property type="match status" value="1"/>
</dbReference>
<keyword evidence="7" id="KW-1185">Reference proteome</keyword>
<dbReference type="Pfam" id="PF01614">
    <property type="entry name" value="IclR_C"/>
    <property type="match status" value="1"/>
</dbReference>
<evidence type="ECO:0000313" key="7">
    <source>
        <dbReference type="Proteomes" id="UP000076128"/>
    </source>
</evidence>
<proteinExistence type="predicted"/>
<feature type="domain" description="HTH iclR-type" evidence="4">
    <location>
        <begin position="86"/>
        <end position="148"/>
    </location>
</feature>
<dbReference type="SMART" id="SM00346">
    <property type="entry name" value="HTH_ICLR"/>
    <property type="match status" value="1"/>
</dbReference>
<dbReference type="STRING" id="1335048.AKL17_4274"/>
<dbReference type="Gene3D" id="1.10.10.10">
    <property type="entry name" value="Winged helix-like DNA-binding domain superfamily/Winged helix DNA-binding domain"/>
    <property type="match status" value="1"/>
</dbReference>
<evidence type="ECO:0000313" key="6">
    <source>
        <dbReference type="EMBL" id="AMY71487.1"/>
    </source>
</evidence>
<dbReference type="GO" id="GO:0003677">
    <property type="term" value="F:DNA binding"/>
    <property type="evidence" value="ECO:0007669"/>
    <property type="project" value="UniProtKB-KW"/>
</dbReference>
<dbReference type="CDD" id="cd00090">
    <property type="entry name" value="HTH_ARSR"/>
    <property type="match status" value="1"/>
</dbReference>
<name>A0A159Z7Q7_9RHOB</name>
<dbReference type="KEGG" id="daa:AKL17_4274"/>
<dbReference type="PANTHER" id="PTHR30136:SF8">
    <property type="entry name" value="TRANSCRIPTIONAL REGULATORY PROTEIN"/>
    <property type="match status" value="1"/>
</dbReference>
<dbReference type="InterPro" id="IPR050707">
    <property type="entry name" value="HTH_MetabolicPath_Reg"/>
</dbReference>
<dbReference type="SUPFAM" id="SSF55781">
    <property type="entry name" value="GAF domain-like"/>
    <property type="match status" value="1"/>
</dbReference>
<dbReference type="GO" id="GO:0045892">
    <property type="term" value="P:negative regulation of DNA-templated transcription"/>
    <property type="evidence" value="ECO:0007669"/>
    <property type="project" value="TreeGrafter"/>
</dbReference>
<dbReference type="PANTHER" id="PTHR30136">
    <property type="entry name" value="HELIX-TURN-HELIX TRANSCRIPTIONAL REGULATOR, ICLR FAMILY"/>
    <property type="match status" value="1"/>
</dbReference>
<reference evidence="6 7" key="1">
    <citation type="submission" date="2015-09" db="EMBL/GenBank/DDBJ databases">
        <title>Complete genome sequence of Defluviimonas alba cai42t isolated from an oilfield in Xinjiang.</title>
        <authorList>
            <person name="Geng S."/>
            <person name="Pan X."/>
            <person name="Wu X."/>
        </authorList>
    </citation>
    <scope>NUCLEOTIDE SEQUENCE [LARGE SCALE GENOMIC DNA]</scope>
    <source>
        <strain evidence="7">cai42</strain>
    </source>
</reference>
<protein>
    <submittedName>
        <fullName evidence="6">IclR family transcriptional regulator</fullName>
    </submittedName>
</protein>
<accession>A0A159Z7Q7</accession>
<evidence type="ECO:0000259" key="4">
    <source>
        <dbReference type="PROSITE" id="PS51077"/>
    </source>
</evidence>
<dbReference type="PROSITE" id="PS51078">
    <property type="entry name" value="ICLR_ED"/>
    <property type="match status" value="1"/>
</dbReference>